<dbReference type="GO" id="GO:0012505">
    <property type="term" value="C:endomembrane system"/>
    <property type="evidence" value="ECO:0007669"/>
    <property type="project" value="UniProtKB-SubCell"/>
</dbReference>
<dbReference type="EMBL" id="FRAF01000016">
    <property type="protein sequence ID" value="SHK54419.1"/>
    <property type="molecule type" value="Genomic_DNA"/>
</dbReference>
<organism evidence="17 18">
    <name type="scientific">Alicyclobacillus tolerans</name>
    <dbReference type="NCBI Taxonomy" id="90970"/>
    <lineage>
        <taxon>Bacteria</taxon>
        <taxon>Bacillati</taxon>
        <taxon>Bacillota</taxon>
        <taxon>Bacilli</taxon>
        <taxon>Bacillales</taxon>
        <taxon>Alicyclobacillaceae</taxon>
        <taxon>Alicyclobacillus</taxon>
    </lineage>
</organism>
<dbReference type="InterPro" id="IPR020547">
    <property type="entry name" value="ATP_synth_F1_esu_C"/>
</dbReference>
<dbReference type="Gene3D" id="2.60.15.10">
    <property type="entry name" value="F0F1 ATP synthase delta/epsilon subunit, N-terminal"/>
    <property type="match status" value="1"/>
</dbReference>
<evidence type="ECO:0000256" key="4">
    <source>
        <dbReference type="ARBA" id="ARBA00014480"/>
    </source>
</evidence>
<evidence type="ECO:0000313" key="17">
    <source>
        <dbReference type="EMBL" id="SHK54419.1"/>
    </source>
</evidence>
<evidence type="ECO:0000256" key="5">
    <source>
        <dbReference type="ARBA" id="ARBA00022448"/>
    </source>
</evidence>
<dbReference type="GO" id="GO:0045259">
    <property type="term" value="C:proton-transporting ATP synthase complex"/>
    <property type="evidence" value="ECO:0007669"/>
    <property type="project" value="UniProtKB-KW"/>
</dbReference>
<keyword evidence="12" id="KW-1003">Cell membrane</keyword>
<feature type="domain" description="ATP synthase epsilon subunit C-terminal" evidence="15">
    <location>
        <begin position="87"/>
        <end position="131"/>
    </location>
</feature>
<evidence type="ECO:0000256" key="2">
    <source>
        <dbReference type="ARBA" id="ARBA00004184"/>
    </source>
</evidence>
<evidence type="ECO:0000256" key="1">
    <source>
        <dbReference type="ARBA" id="ARBA00003543"/>
    </source>
</evidence>
<accession>A0A1M6TC04</accession>
<keyword evidence="12" id="KW-0375">Hydrogen ion transport</keyword>
<feature type="domain" description="ATP synthase F1 complex delta/epsilon subunit N-terminal" evidence="16">
    <location>
        <begin position="6"/>
        <end position="82"/>
    </location>
</feature>
<reference evidence="18" key="1">
    <citation type="submission" date="2016-11" db="EMBL/GenBank/DDBJ databases">
        <authorList>
            <person name="Varghese N."/>
            <person name="Submissions S."/>
        </authorList>
    </citation>
    <scope>NUCLEOTIDE SEQUENCE [LARGE SCALE GENOMIC DNA]</scope>
    <source>
        <strain evidence="18">USBA-503</strain>
    </source>
</reference>
<keyword evidence="18" id="KW-1185">Reference proteome</keyword>
<keyword evidence="7 12" id="KW-0472">Membrane</keyword>
<evidence type="ECO:0000256" key="6">
    <source>
        <dbReference type="ARBA" id="ARBA00023065"/>
    </source>
</evidence>
<evidence type="ECO:0000256" key="3">
    <source>
        <dbReference type="ARBA" id="ARBA00005712"/>
    </source>
</evidence>
<dbReference type="Pfam" id="PF00401">
    <property type="entry name" value="ATP-synt_DE"/>
    <property type="match status" value="1"/>
</dbReference>
<keyword evidence="9 12" id="KW-0066">ATP synthesis</keyword>
<protein>
    <recommendedName>
        <fullName evidence="4 12">ATP synthase epsilon chain</fullName>
    </recommendedName>
    <alternativeName>
        <fullName evidence="11 12">ATP synthase F1 sector epsilon subunit</fullName>
    </alternativeName>
    <alternativeName>
        <fullName evidence="10 12">F-ATPase epsilon subunit</fullName>
    </alternativeName>
</protein>
<dbReference type="Proteomes" id="UP000184016">
    <property type="component" value="Unassembled WGS sequence"/>
</dbReference>
<keyword evidence="6 12" id="KW-0406">Ion transport</keyword>
<evidence type="ECO:0000259" key="16">
    <source>
        <dbReference type="Pfam" id="PF02823"/>
    </source>
</evidence>
<keyword evidence="8 12" id="KW-0139">CF(1)</keyword>
<dbReference type="HAMAP" id="MF_00530">
    <property type="entry name" value="ATP_synth_epsil_bac"/>
    <property type="match status" value="1"/>
</dbReference>
<comment type="subcellular location">
    <subcellularLocation>
        <location evidence="12">Cell membrane</location>
        <topology evidence="12">Peripheral membrane protein</topology>
    </subcellularLocation>
    <subcellularLocation>
        <location evidence="2">Endomembrane system</location>
        <topology evidence="2">Peripheral membrane protein</topology>
    </subcellularLocation>
</comment>
<dbReference type="GO" id="GO:0005524">
    <property type="term" value="F:ATP binding"/>
    <property type="evidence" value="ECO:0007669"/>
    <property type="project" value="UniProtKB-UniRule"/>
</dbReference>
<dbReference type="Pfam" id="PF02823">
    <property type="entry name" value="ATP-synt_DE_N"/>
    <property type="match status" value="1"/>
</dbReference>
<sequence>MSTVPLQIITPDRVLLEREVSMVTVKGGYGELGILPRHTPLATTVKPCLVKIKLENGEAKIPVTGGFLEVLPNAVTILADAAELPHEIDPDRAEASKQRALAKLASNLETEEERKHVEAALLRAELRLEALDWAQKHGNLLQTEN</sequence>
<evidence type="ECO:0000256" key="7">
    <source>
        <dbReference type="ARBA" id="ARBA00023136"/>
    </source>
</evidence>
<dbReference type="GO" id="GO:0005886">
    <property type="term" value="C:plasma membrane"/>
    <property type="evidence" value="ECO:0007669"/>
    <property type="project" value="UniProtKB-SubCell"/>
</dbReference>
<dbReference type="AlphaFoldDB" id="A0A1M6TC04"/>
<dbReference type="PANTHER" id="PTHR13822">
    <property type="entry name" value="ATP SYNTHASE DELTA/EPSILON CHAIN"/>
    <property type="match status" value="1"/>
</dbReference>
<comment type="subunit">
    <text evidence="12 13">F-type ATPases have 2 components, CF(1) - the catalytic core - and CF(0) - the membrane proton channel. CF(1) has five subunits: alpha(3), beta(3), gamma(1), delta(1), epsilon(1). CF(0) has three main subunits: a, b and c.</text>
</comment>
<evidence type="ECO:0000256" key="11">
    <source>
        <dbReference type="ARBA" id="ARBA00031795"/>
    </source>
</evidence>
<keyword evidence="14" id="KW-0175">Coiled coil</keyword>
<feature type="coiled-coil region" evidence="14">
    <location>
        <begin position="94"/>
        <end position="127"/>
    </location>
</feature>
<comment type="function">
    <text evidence="1 12">Produces ATP from ADP in the presence of a proton gradient across the membrane.</text>
</comment>
<evidence type="ECO:0000259" key="15">
    <source>
        <dbReference type="Pfam" id="PF00401"/>
    </source>
</evidence>
<proteinExistence type="inferred from homology"/>
<dbReference type="OrthoDB" id="9804110at2"/>
<gene>
    <name evidence="12" type="primary">atpC</name>
    <name evidence="17" type="ORF">SAMN05443507_11625</name>
</gene>
<dbReference type="InterPro" id="IPR036771">
    <property type="entry name" value="ATPsynth_dsu/esu_N"/>
</dbReference>
<evidence type="ECO:0000256" key="9">
    <source>
        <dbReference type="ARBA" id="ARBA00023310"/>
    </source>
</evidence>
<dbReference type="NCBIfam" id="TIGR01216">
    <property type="entry name" value="ATP_synt_epsi"/>
    <property type="match status" value="1"/>
</dbReference>
<dbReference type="InterPro" id="IPR001469">
    <property type="entry name" value="ATP_synth_F1_dsu/esu"/>
</dbReference>
<evidence type="ECO:0000256" key="10">
    <source>
        <dbReference type="ARBA" id="ARBA00030215"/>
    </source>
</evidence>
<evidence type="ECO:0000256" key="8">
    <source>
        <dbReference type="ARBA" id="ARBA00023196"/>
    </source>
</evidence>
<evidence type="ECO:0000256" key="13">
    <source>
        <dbReference type="RuleBase" id="RU003656"/>
    </source>
</evidence>
<dbReference type="PANTHER" id="PTHR13822:SF10">
    <property type="entry name" value="ATP SYNTHASE EPSILON CHAIN, CHLOROPLASTIC"/>
    <property type="match status" value="1"/>
</dbReference>
<name>A0A1M6TC04_9BACL</name>
<dbReference type="STRING" id="1830138.SAMN05443507_11625"/>
<keyword evidence="5 12" id="KW-0813">Transport</keyword>
<evidence type="ECO:0000256" key="12">
    <source>
        <dbReference type="HAMAP-Rule" id="MF_00530"/>
    </source>
</evidence>
<evidence type="ECO:0000256" key="14">
    <source>
        <dbReference type="SAM" id="Coils"/>
    </source>
</evidence>
<evidence type="ECO:0000313" key="18">
    <source>
        <dbReference type="Proteomes" id="UP000184016"/>
    </source>
</evidence>
<comment type="similarity">
    <text evidence="3 12 13">Belongs to the ATPase epsilon chain family.</text>
</comment>
<dbReference type="CDD" id="cd12152">
    <property type="entry name" value="F1-ATPase_delta"/>
    <property type="match status" value="1"/>
</dbReference>
<dbReference type="InterPro" id="IPR020546">
    <property type="entry name" value="ATP_synth_F1_dsu/esu_N"/>
</dbReference>
<dbReference type="GO" id="GO:0046933">
    <property type="term" value="F:proton-transporting ATP synthase activity, rotational mechanism"/>
    <property type="evidence" value="ECO:0007669"/>
    <property type="project" value="UniProtKB-UniRule"/>
</dbReference>
<dbReference type="SUPFAM" id="SSF51344">
    <property type="entry name" value="Epsilon subunit of F1F0-ATP synthase N-terminal domain"/>
    <property type="match status" value="1"/>
</dbReference>